<protein>
    <submittedName>
        <fullName evidence="6">Aspartic peptidase domain-containing protein</fullName>
    </submittedName>
</protein>
<evidence type="ECO:0000256" key="2">
    <source>
        <dbReference type="SAM" id="MobiDB-lite"/>
    </source>
</evidence>
<feature type="domain" description="Peptidase A1" evidence="5">
    <location>
        <begin position="44"/>
        <end position="365"/>
    </location>
</feature>
<keyword evidence="3" id="KW-0472">Membrane</keyword>
<dbReference type="InterPro" id="IPR033121">
    <property type="entry name" value="PEPTIDASE_A1"/>
</dbReference>
<dbReference type="Pfam" id="PF00026">
    <property type="entry name" value="Asp"/>
    <property type="match status" value="1"/>
</dbReference>
<dbReference type="PROSITE" id="PS51767">
    <property type="entry name" value="PEPTIDASE_A1"/>
    <property type="match status" value="1"/>
</dbReference>
<dbReference type="GO" id="GO:0004190">
    <property type="term" value="F:aspartic-type endopeptidase activity"/>
    <property type="evidence" value="ECO:0007669"/>
    <property type="project" value="InterPro"/>
</dbReference>
<proteinExistence type="inferred from homology"/>
<feature type="transmembrane region" description="Helical" evidence="3">
    <location>
        <begin position="337"/>
        <end position="358"/>
    </location>
</feature>
<evidence type="ECO:0000256" key="4">
    <source>
        <dbReference type="SAM" id="SignalP"/>
    </source>
</evidence>
<feature type="signal peptide" evidence="4">
    <location>
        <begin position="1"/>
        <end position="22"/>
    </location>
</feature>
<feature type="compositionally biased region" description="Polar residues" evidence="2">
    <location>
        <begin position="462"/>
        <end position="493"/>
    </location>
</feature>
<dbReference type="Proteomes" id="UP000308652">
    <property type="component" value="Unassembled WGS sequence"/>
</dbReference>
<dbReference type="Gene3D" id="2.40.70.10">
    <property type="entry name" value="Acid Proteases"/>
    <property type="match status" value="2"/>
</dbReference>
<keyword evidence="3" id="KW-0812">Transmembrane</keyword>
<feature type="chain" id="PRO_5022765361" evidence="4">
    <location>
        <begin position="23"/>
        <end position="563"/>
    </location>
</feature>
<dbReference type="AlphaFoldDB" id="A0A5C3M1E0"/>
<organism evidence="6 7">
    <name type="scientific">Crucibulum laeve</name>
    <dbReference type="NCBI Taxonomy" id="68775"/>
    <lineage>
        <taxon>Eukaryota</taxon>
        <taxon>Fungi</taxon>
        <taxon>Dikarya</taxon>
        <taxon>Basidiomycota</taxon>
        <taxon>Agaricomycotina</taxon>
        <taxon>Agaricomycetes</taxon>
        <taxon>Agaricomycetidae</taxon>
        <taxon>Agaricales</taxon>
        <taxon>Agaricineae</taxon>
        <taxon>Nidulariaceae</taxon>
        <taxon>Crucibulum</taxon>
    </lineage>
</organism>
<dbReference type="STRING" id="68775.A0A5C3M1E0"/>
<feature type="region of interest" description="Disordered" evidence="2">
    <location>
        <begin position="445"/>
        <end position="563"/>
    </location>
</feature>
<dbReference type="PANTHER" id="PTHR47966">
    <property type="entry name" value="BETA-SITE APP-CLEAVING ENZYME, ISOFORM A-RELATED"/>
    <property type="match status" value="1"/>
</dbReference>
<comment type="similarity">
    <text evidence="1">Belongs to the peptidase A1 family.</text>
</comment>
<feature type="region of interest" description="Disordered" evidence="2">
    <location>
        <begin position="412"/>
        <end position="432"/>
    </location>
</feature>
<dbReference type="InterPro" id="IPR021109">
    <property type="entry name" value="Peptidase_aspartic_dom_sf"/>
</dbReference>
<accession>A0A5C3M1E0</accession>
<dbReference type="PANTHER" id="PTHR47966:SF51">
    <property type="entry name" value="BETA-SITE APP-CLEAVING ENZYME, ISOFORM A-RELATED"/>
    <property type="match status" value="1"/>
</dbReference>
<keyword evidence="3" id="KW-1133">Transmembrane helix</keyword>
<evidence type="ECO:0000313" key="6">
    <source>
        <dbReference type="EMBL" id="TFK38597.1"/>
    </source>
</evidence>
<name>A0A5C3M1E0_9AGAR</name>
<sequence>MSHLQFAFSLYFILFFYQLSWAQQIIASRPPVIVPLTTDINRRYVIQIEMANTTFPFALSLGTGYSLVAASDCTSCGSEQKYDLNSAPTAPIGSQAVSVLGASASGQVMQENCSMVTDNSSLWHYPEHPMVMVNQSSSLISSGISGILGLGTNRLNGNFSSSTLGGWLSSNAALSNVSFGLSLNPPEISSSDAGQLHWLAPDPSAYQGEVSWKDLITTTSLDSDWVFKMDSWMFNVTDGGSQSRNGGNMTTAVDPYNPNIIFPSDIAHSIHSSINGAVLKTQTSMSSVWSIPCDSRMSLTITVGTHPYMLLEDKLIQSDNGNCTSAIEGWTDNTNDAYLFGATFISSVYLIFTVNSMGHGSLGFAKRGLVSAKGLSPGAITGITLGSLACAGILIVGIMVFGIGRQQRKAHQSMKERSESYIPPFVPNQVDSNKTTHENQVYESYSLPSLPSTPDYHDHSIPSYTTIATPPAYQQQFNTSPQYPHQFTSTTSPYEPISQSPPSSGSPPYPRAGAPRNPIRLGSVIMGDPRLGSVNTRRAGHHKAQHSSSRREPFEQHNLPEIA</sequence>
<dbReference type="OrthoDB" id="2563011at2759"/>
<evidence type="ECO:0000256" key="3">
    <source>
        <dbReference type="SAM" id="Phobius"/>
    </source>
</evidence>
<dbReference type="GO" id="GO:0006508">
    <property type="term" value="P:proteolysis"/>
    <property type="evidence" value="ECO:0007669"/>
    <property type="project" value="InterPro"/>
</dbReference>
<dbReference type="InterPro" id="IPR001461">
    <property type="entry name" value="Aspartic_peptidase_A1"/>
</dbReference>
<evidence type="ECO:0000313" key="7">
    <source>
        <dbReference type="Proteomes" id="UP000308652"/>
    </source>
</evidence>
<evidence type="ECO:0000259" key="5">
    <source>
        <dbReference type="PROSITE" id="PS51767"/>
    </source>
</evidence>
<gene>
    <name evidence="6" type="ORF">BDQ12DRAFT_722942</name>
</gene>
<feature type="transmembrane region" description="Helical" evidence="3">
    <location>
        <begin position="379"/>
        <end position="404"/>
    </location>
</feature>
<evidence type="ECO:0000256" key="1">
    <source>
        <dbReference type="ARBA" id="ARBA00007447"/>
    </source>
</evidence>
<keyword evidence="4" id="KW-0732">Signal</keyword>
<keyword evidence="7" id="KW-1185">Reference proteome</keyword>
<dbReference type="SUPFAM" id="SSF50630">
    <property type="entry name" value="Acid proteases"/>
    <property type="match status" value="1"/>
</dbReference>
<dbReference type="EMBL" id="ML213602">
    <property type="protein sequence ID" value="TFK38597.1"/>
    <property type="molecule type" value="Genomic_DNA"/>
</dbReference>
<reference evidence="6 7" key="1">
    <citation type="journal article" date="2019" name="Nat. Ecol. Evol.">
        <title>Megaphylogeny resolves global patterns of mushroom evolution.</title>
        <authorList>
            <person name="Varga T."/>
            <person name="Krizsan K."/>
            <person name="Foldi C."/>
            <person name="Dima B."/>
            <person name="Sanchez-Garcia M."/>
            <person name="Sanchez-Ramirez S."/>
            <person name="Szollosi G.J."/>
            <person name="Szarkandi J.G."/>
            <person name="Papp V."/>
            <person name="Albert L."/>
            <person name="Andreopoulos W."/>
            <person name="Angelini C."/>
            <person name="Antonin V."/>
            <person name="Barry K.W."/>
            <person name="Bougher N.L."/>
            <person name="Buchanan P."/>
            <person name="Buyck B."/>
            <person name="Bense V."/>
            <person name="Catcheside P."/>
            <person name="Chovatia M."/>
            <person name="Cooper J."/>
            <person name="Damon W."/>
            <person name="Desjardin D."/>
            <person name="Finy P."/>
            <person name="Geml J."/>
            <person name="Haridas S."/>
            <person name="Hughes K."/>
            <person name="Justo A."/>
            <person name="Karasinski D."/>
            <person name="Kautmanova I."/>
            <person name="Kiss B."/>
            <person name="Kocsube S."/>
            <person name="Kotiranta H."/>
            <person name="LaButti K.M."/>
            <person name="Lechner B.E."/>
            <person name="Liimatainen K."/>
            <person name="Lipzen A."/>
            <person name="Lukacs Z."/>
            <person name="Mihaltcheva S."/>
            <person name="Morgado L.N."/>
            <person name="Niskanen T."/>
            <person name="Noordeloos M.E."/>
            <person name="Ohm R.A."/>
            <person name="Ortiz-Santana B."/>
            <person name="Ovrebo C."/>
            <person name="Racz N."/>
            <person name="Riley R."/>
            <person name="Savchenko A."/>
            <person name="Shiryaev A."/>
            <person name="Soop K."/>
            <person name="Spirin V."/>
            <person name="Szebenyi C."/>
            <person name="Tomsovsky M."/>
            <person name="Tulloss R.E."/>
            <person name="Uehling J."/>
            <person name="Grigoriev I.V."/>
            <person name="Vagvolgyi C."/>
            <person name="Papp T."/>
            <person name="Martin F.M."/>
            <person name="Miettinen O."/>
            <person name="Hibbett D.S."/>
            <person name="Nagy L.G."/>
        </authorList>
    </citation>
    <scope>NUCLEOTIDE SEQUENCE [LARGE SCALE GENOMIC DNA]</scope>
    <source>
        <strain evidence="6 7">CBS 166.37</strain>
    </source>
</reference>